<protein>
    <submittedName>
        <fullName evidence="3">Uncharacterized protein</fullName>
    </submittedName>
</protein>
<comment type="caution">
    <text evidence="3">The sequence shown here is derived from an EMBL/GenBank/DDBJ whole genome shotgun (WGS) entry which is preliminary data.</text>
</comment>
<dbReference type="AlphaFoldDB" id="A0A9W8N886"/>
<evidence type="ECO:0000256" key="1">
    <source>
        <dbReference type="ARBA" id="ARBA00006484"/>
    </source>
</evidence>
<evidence type="ECO:0000313" key="3">
    <source>
        <dbReference type="EMBL" id="KAJ3562131.1"/>
    </source>
</evidence>
<sequence>MPDFTGLQLTGKVAIVTGASRGLGAGIAILLGKRGADVVVNYVSEGSRERAEKVAKEIEANGTKAVVTQADVSKLDEIPKLVDAALKLSSTGKIDILIHNHCYTR</sequence>
<dbReference type="InterPro" id="IPR002347">
    <property type="entry name" value="SDR_fam"/>
</dbReference>
<organism evidence="3 4">
    <name type="scientific">Xylaria arbuscula</name>
    <dbReference type="NCBI Taxonomy" id="114810"/>
    <lineage>
        <taxon>Eukaryota</taxon>
        <taxon>Fungi</taxon>
        <taxon>Dikarya</taxon>
        <taxon>Ascomycota</taxon>
        <taxon>Pezizomycotina</taxon>
        <taxon>Sordariomycetes</taxon>
        <taxon>Xylariomycetidae</taxon>
        <taxon>Xylariales</taxon>
        <taxon>Xylariaceae</taxon>
        <taxon>Xylaria</taxon>
    </lineage>
</organism>
<reference evidence="3" key="1">
    <citation type="submission" date="2022-07" db="EMBL/GenBank/DDBJ databases">
        <title>Genome Sequence of Xylaria arbuscula.</title>
        <authorList>
            <person name="Buettner E."/>
        </authorList>
    </citation>
    <scope>NUCLEOTIDE SEQUENCE</scope>
    <source>
        <strain evidence="3">VT107</strain>
    </source>
</reference>
<comment type="similarity">
    <text evidence="1">Belongs to the short-chain dehydrogenases/reductases (SDR) family.</text>
</comment>
<gene>
    <name evidence="3" type="ORF">NPX13_g8681</name>
</gene>
<dbReference type="Pfam" id="PF00106">
    <property type="entry name" value="adh_short"/>
    <property type="match status" value="1"/>
</dbReference>
<dbReference type="PRINTS" id="PR00081">
    <property type="entry name" value="GDHRDH"/>
</dbReference>
<keyword evidence="4" id="KW-1185">Reference proteome</keyword>
<evidence type="ECO:0000313" key="4">
    <source>
        <dbReference type="Proteomes" id="UP001148614"/>
    </source>
</evidence>
<proteinExistence type="inferred from homology"/>
<dbReference type="Gene3D" id="3.40.50.720">
    <property type="entry name" value="NAD(P)-binding Rossmann-like Domain"/>
    <property type="match status" value="1"/>
</dbReference>
<dbReference type="PANTHER" id="PTHR48107:SF7">
    <property type="entry name" value="RE15974P"/>
    <property type="match status" value="1"/>
</dbReference>
<dbReference type="GO" id="GO:0016614">
    <property type="term" value="F:oxidoreductase activity, acting on CH-OH group of donors"/>
    <property type="evidence" value="ECO:0007669"/>
    <property type="project" value="UniProtKB-ARBA"/>
</dbReference>
<dbReference type="SUPFAM" id="SSF51735">
    <property type="entry name" value="NAD(P)-binding Rossmann-fold domains"/>
    <property type="match status" value="1"/>
</dbReference>
<dbReference type="EMBL" id="JANPWZ010001951">
    <property type="protein sequence ID" value="KAJ3562131.1"/>
    <property type="molecule type" value="Genomic_DNA"/>
</dbReference>
<name>A0A9W8N886_9PEZI</name>
<accession>A0A9W8N886</accession>
<keyword evidence="2" id="KW-0560">Oxidoreductase</keyword>
<dbReference type="Proteomes" id="UP001148614">
    <property type="component" value="Unassembled WGS sequence"/>
</dbReference>
<dbReference type="PANTHER" id="PTHR48107">
    <property type="entry name" value="NADPH-DEPENDENT ALDEHYDE REDUCTASE-LIKE PROTEIN, CHLOROPLASTIC-RELATED"/>
    <property type="match status" value="1"/>
</dbReference>
<dbReference type="InterPro" id="IPR036291">
    <property type="entry name" value="NAD(P)-bd_dom_sf"/>
</dbReference>
<evidence type="ECO:0000256" key="2">
    <source>
        <dbReference type="ARBA" id="ARBA00023002"/>
    </source>
</evidence>